<feature type="region of interest" description="Disordered" evidence="2">
    <location>
        <begin position="145"/>
        <end position="259"/>
    </location>
</feature>
<keyword evidence="1" id="KW-0863">Zinc-finger</keyword>
<dbReference type="Proteomes" id="UP000822688">
    <property type="component" value="Chromosome 1"/>
</dbReference>
<comment type="caution">
    <text evidence="4">The sequence shown here is derived from an EMBL/GenBank/DDBJ whole genome shotgun (WGS) entry which is preliminary data.</text>
</comment>
<dbReference type="GO" id="GO:0008270">
    <property type="term" value="F:zinc ion binding"/>
    <property type="evidence" value="ECO:0007669"/>
    <property type="project" value="UniProtKB-KW"/>
</dbReference>
<keyword evidence="1" id="KW-0862">Zinc</keyword>
<feature type="compositionally biased region" description="Polar residues" evidence="2">
    <location>
        <begin position="455"/>
        <end position="470"/>
    </location>
</feature>
<reference evidence="4" key="1">
    <citation type="submission" date="2020-06" db="EMBL/GenBank/DDBJ databases">
        <title>WGS assembly of Ceratodon purpureus strain R40.</title>
        <authorList>
            <person name="Carey S.B."/>
            <person name="Jenkins J."/>
            <person name="Shu S."/>
            <person name="Lovell J.T."/>
            <person name="Sreedasyam A."/>
            <person name="Maumus F."/>
            <person name="Tiley G.P."/>
            <person name="Fernandez-Pozo N."/>
            <person name="Barry K."/>
            <person name="Chen C."/>
            <person name="Wang M."/>
            <person name="Lipzen A."/>
            <person name="Daum C."/>
            <person name="Saski C.A."/>
            <person name="Payton A.C."/>
            <person name="Mcbreen J.C."/>
            <person name="Conrad R.E."/>
            <person name="Kollar L.M."/>
            <person name="Olsson S."/>
            <person name="Huttunen S."/>
            <person name="Landis J.B."/>
            <person name="Wickett N.J."/>
            <person name="Johnson M.G."/>
            <person name="Rensing S.A."/>
            <person name="Grimwood J."/>
            <person name="Schmutz J."/>
            <person name="Mcdaniel S.F."/>
        </authorList>
    </citation>
    <scope>NUCLEOTIDE SEQUENCE</scope>
    <source>
        <strain evidence="4">R40</strain>
    </source>
</reference>
<dbReference type="AlphaFoldDB" id="A0A8T0JC71"/>
<feature type="compositionally biased region" description="Acidic residues" evidence="2">
    <location>
        <begin position="376"/>
        <end position="386"/>
    </location>
</feature>
<evidence type="ECO:0000256" key="1">
    <source>
        <dbReference type="PROSITE-ProRule" id="PRU00175"/>
    </source>
</evidence>
<accession>A0A8T0JC71</accession>
<keyword evidence="1" id="KW-0479">Metal-binding</keyword>
<gene>
    <name evidence="4" type="ORF">KC19_1G251200</name>
</gene>
<dbReference type="PANTHER" id="PTHR31315">
    <property type="entry name" value="PROTEIN SIP5"/>
    <property type="match status" value="1"/>
</dbReference>
<name>A0A8T0JC71_CERPU</name>
<dbReference type="PROSITE" id="PS50089">
    <property type="entry name" value="ZF_RING_2"/>
    <property type="match status" value="1"/>
</dbReference>
<evidence type="ECO:0000313" key="5">
    <source>
        <dbReference type="Proteomes" id="UP000822688"/>
    </source>
</evidence>
<protein>
    <recommendedName>
        <fullName evidence="3">RING-type domain-containing protein</fullName>
    </recommendedName>
</protein>
<keyword evidence="5" id="KW-1185">Reference proteome</keyword>
<feature type="region of interest" description="Disordered" evidence="2">
    <location>
        <begin position="359"/>
        <end position="386"/>
    </location>
</feature>
<evidence type="ECO:0000259" key="3">
    <source>
        <dbReference type="PROSITE" id="PS50089"/>
    </source>
</evidence>
<dbReference type="EMBL" id="CM026421">
    <property type="protein sequence ID" value="KAG0592428.1"/>
    <property type="molecule type" value="Genomic_DNA"/>
</dbReference>
<feature type="compositionally biased region" description="Polar residues" evidence="2">
    <location>
        <begin position="179"/>
        <end position="194"/>
    </location>
</feature>
<proteinExistence type="predicted"/>
<feature type="compositionally biased region" description="Low complexity" evidence="2">
    <location>
        <begin position="430"/>
        <end position="449"/>
    </location>
</feature>
<dbReference type="InterPro" id="IPR001841">
    <property type="entry name" value="Znf_RING"/>
</dbReference>
<feature type="domain" description="RING-type" evidence="3">
    <location>
        <begin position="59"/>
        <end position="102"/>
    </location>
</feature>
<feature type="compositionally biased region" description="Basic and acidic residues" evidence="2">
    <location>
        <begin position="145"/>
        <end position="155"/>
    </location>
</feature>
<sequence length="543" mass="58907">MGNKITRRCSTVDERYTRPQGLYPQRDVDQKKLRRLILDSKLAPCFPGEDETSADFEECPICFLYYPSLNRSKCCSKGVCTECFLQMKSPRAARSTQCPFCKSHNYAVEYRGSKTLEEKGIEAAEEQKFIEAKIRMRKQELLDDEERELRKEEGRTTPTTPVDAHDTSLLVELPEVRSSPAQQESVTSGMSDRPSSCDDLDSSWVCEEYGSEGSLAPTPAPRQSIAPLPPSSQPRSDMDSATSQHQPGPAPPGYTRHRDDEFDFDLEDIMVMEAIWQSIQDQGTRHRYTVSEPPRMAPNQLADFNIESQEDAGGRAVSEASPPVVASGATEHLHQSGRMAGGLASAIAALAERHAIKGEAMPASKQTSNVASPSEPEPEPVDEDLGESAVEADALKSVSDNRFSARCDESGLVSGGSDLHAMAVTPATDSGSGSLSASSSSEADQSDVSMESCCDGQSSQQAEDGASTSTCGAYSNDASCVAPMNSPVVTMNRCATDADGKVMLPKSFEEQMMLAMALSLADAQSRARLEDSHPRPLDQRIFE</sequence>
<dbReference type="PANTHER" id="PTHR31315:SF1">
    <property type="entry name" value="PROTEIN SIP5"/>
    <property type="match status" value="1"/>
</dbReference>
<organism evidence="4 5">
    <name type="scientific">Ceratodon purpureus</name>
    <name type="common">Fire moss</name>
    <name type="synonym">Dicranum purpureum</name>
    <dbReference type="NCBI Taxonomy" id="3225"/>
    <lineage>
        <taxon>Eukaryota</taxon>
        <taxon>Viridiplantae</taxon>
        <taxon>Streptophyta</taxon>
        <taxon>Embryophyta</taxon>
        <taxon>Bryophyta</taxon>
        <taxon>Bryophytina</taxon>
        <taxon>Bryopsida</taxon>
        <taxon>Dicranidae</taxon>
        <taxon>Pseudoditrichales</taxon>
        <taxon>Ditrichaceae</taxon>
        <taxon>Ceratodon</taxon>
    </lineage>
</organism>
<dbReference type="InterPro" id="IPR039301">
    <property type="entry name" value="Sip5/DA2"/>
</dbReference>
<feature type="region of interest" description="Disordered" evidence="2">
    <location>
        <begin position="423"/>
        <end position="470"/>
    </location>
</feature>
<feature type="compositionally biased region" description="Polar residues" evidence="2">
    <location>
        <begin position="233"/>
        <end position="246"/>
    </location>
</feature>
<dbReference type="GO" id="GO:0005737">
    <property type="term" value="C:cytoplasm"/>
    <property type="evidence" value="ECO:0007669"/>
    <property type="project" value="TreeGrafter"/>
</dbReference>
<evidence type="ECO:0000313" key="4">
    <source>
        <dbReference type="EMBL" id="KAG0592428.1"/>
    </source>
</evidence>
<evidence type="ECO:0000256" key="2">
    <source>
        <dbReference type="SAM" id="MobiDB-lite"/>
    </source>
</evidence>